<dbReference type="GO" id="GO:0015833">
    <property type="term" value="P:peptide transport"/>
    <property type="evidence" value="ECO:0007669"/>
    <property type="project" value="TreeGrafter"/>
</dbReference>
<dbReference type="GO" id="GO:1904680">
    <property type="term" value="F:peptide transmembrane transporter activity"/>
    <property type="evidence" value="ECO:0007669"/>
    <property type="project" value="TreeGrafter"/>
</dbReference>
<gene>
    <name evidence="4" type="ORF">ETD85_51185</name>
</gene>
<comment type="caution">
    <text evidence="4">The sequence shown here is derived from an EMBL/GenBank/DDBJ whole genome shotgun (WGS) entry which is preliminary data.</text>
</comment>
<keyword evidence="1 2" id="KW-0732">Signal</keyword>
<dbReference type="Gene3D" id="3.90.76.10">
    <property type="entry name" value="Dipeptide-binding Protein, Domain 1"/>
    <property type="match status" value="1"/>
</dbReference>
<dbReference type="OrthoDB" id="9764591at2"/>
<dbReference type="InterPro" id="IPR039424">
    <property type="entry name" value="SBP_5"/>
</dbReference>
<dbReference type="PROSITE" id="PS51318">
    <property type="entry name" value="TAT"/>
    <property type="match status" value="1"/>
</dbReference>
<dbReference type="GO" id="GO:0030288">
    <property type="term" value="C:outer membrane-bounded periplasmic space"/>
    <property type="evidence" value="ECO:0007669"/>
    <property type="project" value="TreeGrafter"/>
</dbReference>
<dbReference type="PANTHER" id="PTHR30290">
    <property type="entry name" value="PERIPLASMIC BINDING COMPONENT OF ABC TRANSPORTER"/>
    <property type="match status" value="1"/>
</dbReference>
<sequence>MSRPPMSRRPLRRTLAILAALAVAAAGCSSGGSGGATGGGGSAPPLVIHAVDAGTFQEDFNPYHLEGVNFGTSGMIHETLMYFNKLKPGEITPWLALGHEWSDKGKSLTFTLRQGVKWTDGQPFTADDVAFTFQMLKDNPQLNRNALEIEEAKALAPDKVRIDFKNTSYAKLFNIAGNSPIVPKHLWEKQQDPATFTNPKPVGTGPYKLSKFSAQLYEMEKNPSYWQPGKPEVPVLRFPAYTANAVQTALQQGEVDWAGAFVPDIQKIYVQGKPEQNKFYFPPEGVVTLLPNLTHPILSKPEVRQAISLAVDRDKIVQVAERGYTKVAHPTGVPMPGGEAYVPDEYKAAAYKVDLAKAKELLKGVDPAKLKFTLLVPSPFTDWVNAAQLIREDLAKVGITIETRGVAFQDWVSKVGKGNYDLSIRATASGPTPYFQFRSMIHGSLFKPVGEAATGNYQRWKDAETDRLIDEYAATEDEAEQQRVTQALGKIMVEKLPTLPLFYSPSWAQFRTNKYTGWPSEQDPYAMPSPYTSPDAAVVLLHLKPAAK</sequence>
<name>A0A5S4FLC0_9ACTN</name>
<accession>A0A5S4FLC0</accession>
<dbReference type="CDD" id="cd08509">
    <property type="entry name" value="PBP2_TmCBP_oligosaccharides_like"/>
    <property type="match status" value="1"/>
</dbReference>
<dbReference type="Gene3D" id="3.40.190.10">
    <property type="entry name" value="Periplasmic binding protein-like II"/>
    <property type="match status" value="1"/>
</dbReference>
<evidence type="ECO:0000256" key="1">
    <source>
        <dbReference type="ARBA" id="ARBA00022729"/>
    </source>
</evidence>
<dbReference type="Gene3D" id="3.10.105.10">
    <property type="entry name" value="Dipeptide-binding Protein, Domain 3"/>
    <property type="match status" value="1"/>
</dbReference>
<feature type="domain" description="Solute-binding protein family 5" evidence="3">
    <location>
        <begin position="90"/>
        <end position="437"/>
    </location>
</feature>
<dbReference type="InterPro" id="IPR000914">
    <property type="entry name" value="SBP_5_dom"/>
</dbReference>
<dbReference type="InterPro" id="IPR030678">
    <property type="entry name" value="Peptide/Ni-bd"/>
</dbReference>
<dbReference type="PANTHER" id="PTHR30290:SF64">
    <property type="entry name" value="ABC TRANSPORTER PERIPLASMIC BINDING PROTEIN"/>
    <property type="match status" value="1"/>
</dbReference>
<dbReference type="SUPFAM" id="SSF53850">
    <property type="entry name" value="Periplasmic binding protein-like II"/>
    <property type="match status" value="1"/>
</dbReference>
<organism evidence="4 5">
    <name type="scientific">Nonomuraea zeae</name>
    <dbReference type="NCBI Taxonomy" id="1642303"/>
    <lineage>
        <taxon>Bacteria</taxon>
        <taxon>Bacillati</taxon>
        <taxon>Actinomycetota</taxon>
        <taxon>Actinomycetes</taxon>
        <taxon>Streptosporangiales</taxon>
        <taxon>Streptosporangiaceae</taxon>
        <taxon>Nonomuraea</taxon>
    </lineage>
</organism>
<feature type="signal peptide" evidence="2">
    <location>
        <begin position="1"/>
        <end position="25"/>
    </location>
</feature>
<dbReference type="Proteomes" id="UP000306628">
    <property type="component" value="Unassembled WGS sequence"/>
</dbReference>
<feature type="chain" id="PRO_5039312437" evidence="2">
    <location>
        <begin position="26"/>
        <end position="548"/>
    </location>
</feature>
<evidence type="ECO:0000313" key="5">
    <source>
        <dbReference type="Proteomes" id="UP000306628"/>
    </source>
</evidence>
<evidence type="ECO:0000259" key="3">
    <source>
        <dbReference type="Pfam" id="PF00496"/>
    </source>
</evidence>
<dbReference type="EMBL" id="VCKX01000300">
    <property type="protein sequence ID" value="TMR21254.1"/>
    <property type="molecule type" value="Genomic_DNA"/>
</dbReference>
<dbReference type="Pfam" id="PF00496">
    <property type="entry name" value="SBP_bac_5"/>
    <property type="match status" value="1"/>
</dbReference>
<dbReference type="PIRSF" id="PIRSF002741">
    <property type="entry name" value="MppA"/>
    <property type="match status" value="1"/>
</dbReference>
<dbReference type="GO" id="GO:0043190">
    <property type="term" value="C:ATP-binding cassette (ABC) transporter complex"/>
    <property type="evidence" value="ECO:0007669"/>
    <property type="project" value="InterPro"/>
</dbReference>
<dbReference type="GO" id="GO:0042884">
    <property type="term" value="P:microcin transport"/>
    <property type="evidence" value="ECO:0007669"/>
    <property type="project" value="TreeGrafter"/>
</dbReference>
<dbReference type="InterPro" id="IPR006311">
    <property type="entry name" value="TAT_signal"/>
</dbReference>
<protein>
    <submittedName>
        <fullName evidence="4">ABC transporter substrate-binding protein</fullName>
    </submittedName>
</protein>
<evidence type="ECO:0000256" key="2">
    <source>
        <dbReference type="SAM" id="SignalP"/>
    </source>
</evidence>
<proteinExistence type="predicted"/>
<dbReference type="PROSITE" id="PS51257">
    <property type="entry name" value="PROKAR_LIPOPROTEIN"/>
    <property type="match status" value="1"/>
</dbReference>
<reference evidence="4 5" key="1">
    <citation type="submission" date="2019-05" db="EMBL/GenBank/DDBJ databases">
        <title>Draft genome sequence of Nonomuraea zeae DSM 100528.</title>
        <authorList>
            <person name="Saricaoglu S."/>
            <person name="Isik K."/>
        </authorList>
    </citation>
    <scope>NUCLEOTIDE SEQUENCE [LARGE SCALE GENOMIC DNA]</scope>
    <source>
        <strain evidence="4 5">DSM 100528</strain>
    </source>
</reference>
<keyword evidence="5" id="KW-1185">Reference proteome</keyword>
<dbReference type="AlphaFoldDB" id="A0A5S4FLC0"/>
<evidence type="ECO:0000313" key="4">
    <source>
        <dbReference type="EMBL" id="TMR21254.1"/>
    </source>
</evidence>